<sequence length="144" mass="15729">MLTEAEADQEQALTMPQPLCDSKPSQDTTNTNAVLRAKAKGFLNIAKDGVVLRFCCFLHDTIYQLSNLSKSLQRSVSTLAEAQSCLSSTQAVIEKYKSRPGPKLRSVLDTDTYEGVLLKPSDAGQRPPEPLVTRVNEKTGSDDV</sequence>
<proteinExistence type="predicted"/>
<dbReference type="EMBL" id="JAUYZG010000011">
    <property type="protein sequence ID" value="KAK2894897.1"/>
    <property type="molecule type" value="Genomic_DNA"/>
</dbReference>
<evidence type="ECO:0000256" key="1">
    <source>
        <dbReference type="SAM" id="MobiDB-lite"/>
    </source>
</evidence>
<reference evidence="2" key="1">
    <citation type="submission" date="2023-08" db="EMBL/GenBank/DDBJ databases">
        <title>Chromosome-level Genome Assembly of mud carp (Cirrhinus molitorella).</title>
        <authorList>
            <person name="Liu H."/>
        </authorList>
    </citation>
    <scope>NUCLEOTIDE SEQUENCE</scope>
    <source>
        <strain evidence="2">Prfri</strain>
        <tissue evidence="2">Muscle</tissue>
    </source>
</reference>
<feature type="compositionally biased region" description="Basic and acidic residues" evidence="1">
    <location>
        <begin position="135"/>
        <end position="144"/>
    </location>
</feature>
<keyword evidence="3" id="KW-1185">Reference proteome</keyword>
<name>A0AA88PPH6_9TELE</name>
<gene>
    <name evidence="2" type="ORF">Q8A67_012126</name>
</gene>
<accession>A0AA88PPH6</accession>
<comment type="caution">
    <text evidence="2">The sequence shown here is derived from an EMBL/GenBank/DDBJ whole genome shotgun (WGS) entry which is preliminary data.</text>
</comment>
<dbReference type="Proteomes" id="UP001187343">
    <property type="component" value="Unassembled WGS sequence"/>
</dbReference>
<protein>
    <submittedName>
        <fullName evidence="2">Uncharacterized protein</fullName>
    </submittedName>
</protein>
<evidence type="ECO:0000313" key="3">
    <source>
        <dbReference type="Proteomes" id="UP001187343"/>
    </source>
</evidence>
<feature type="region of interest" description="Disordered" evidence="1">
    <location>
        <begin position="1"/>
        <end position="28"/>
    </location>
</feature>
<organism evidence="2 3">
    <name type="scientific">Cirrhinus molitorella</name>
    <name type="common">mud carp</name>
    <dbReference type="NCBI Taxonomy" id="172907"/>
    <lineage>
        <taxon>Eukaryota</taxon>
        <taxon>Metazoa</taxon>
        <taxon>Chordata</taxon>
        <taxon>Craniata</taxon>
        <taxon>Vertebrata</taxon>
        <taxon>Euteleostomi</taxon>
        <taxon>Actinopterygii</taxon>
        <taxon>Neopterygii</taxon>
        <taxon>Teleostei</taxon>
        <taxon>Ostariophysi</taxon>
        <taxon>Cypriniformes</taxon>
        <taxon>Cyprinidae</taxon>
        <taxon>Labeoninae</taxon>
        <taxon>Labeonini</taxon>
        <taxon>Cirrhinus</taxon>
    </lineage>
</organism>
<evidence type="ECO:0000313" key="2">
    <source>
        <dbReference type="EMBL" id="KAK2894897.1"/>
    </source>
</evidence>
<feature type="region of interest" description="Disordered" evidence="1">
    <location>
        <begin position="118"/>
        <end position="144"/>
    </location>
</feature>
<dbReference type="AlphaFoldDB" id="A0AA88PPH6"/>